<feature type="chain" id="PRO_5034509198" evidence="1">
    <location>
        <begin position="21"/>
        <end position="167"/>
    </location>
</feature>
<protein>
    <submittedName>
        <fullName evidence="2">Sel1 repeat family protein</fullName>
    </submittedName>
</protein>
<dbReference type="Pfam" id="PF08238">
    <property type="entry name" value="Sel1"/>
    <property type="match status" value="3"/>
</dbReference>
<reference evidence="2 3" key="1">
    <citation type="submission" date="2019-02" db="EMBL/GenBank/DDBJ databases">
        <title>The competitiveness to form nodules shapes the capacities of Rhizobium leguminosarum sv viciae communities to promote symbiosis with specific hosts.</title>
        <authorList>
            <person name="Boivin S."/>
            <person name="Lepetit M."/>
        </authorList>
    </citation>
    <scope>NUCLEOTIDE SEQUENCE [LARGE SCALE GENOMIC DNA]</scope>
    <source>
        <strain evidence="2 3">SPF4F3</strain>
    </source>
</reference>
<evidence type="ECO:0000313" key="3">
    <source>
        <dbReference type="Proteomes" id="UP000291866"/>
    </source>
</evidence>
<sequence>MQRLIFVFALFLSISSAAWASDAAQEAYDRADYATAFALWQPRAAEGDPQAQTALGSLFAYGRGVARDDDQAVSWFRKAAEQNFSPGQFALGGMYLQGRGVPADAGQAAFWIQKAAEQDLPIAQFYLSGMYEAGTGVSQDAEKAKYWKDKADVGFRDLLPASVLKQL</sequence>
<dbReference type="InterPro" id="IPR011990">
    <property type="entry name" value="TPR-like_helical_dom_sf"/>
</dbReference>
<proteinExistence type="predicted"/>
<dbReference type="SMART" id="SM00671">
    <property type="entry name" value="SEL1"/>
    <property type="match status" value="3"/>
</dbReference>
<dbReference type="PANTHER" id="PTHR11102:SF160">
    <property type="entry name" value="ERAD-ASSOCIATED E3 UBIQUITIN-PROTEIN LIGASE COMPONENT HRD3"/>
    <property type="match status" value="1"/>
</dbReference>
<dbReference type="Gene3D" id="1.25.40.10">
    <property type="entry name" value="Tetratricopeptide repeat domain"/>
    <property type="match status" value="1"/>
</dbReference>
<gene>
    <name evidence="2" type="ORF">E0H31_03045</name>
</gene>
<evidence type="ECO:0000313" key="2">
    <source>
        <dbReference type="EMBL" id="TBX97896.1"/>
    </source>
</evidence>
<evidence type="ECO:0000256" key="1">
    <source>
        <dbReference type="SAM" id="SignalP"/>
    </source>
</evidence>
<dbReference type="InterPro" id="IPR050767">
    <property type="entry name" value="Sel1_AlgK"/>
</dbReference>
<keyword evidence="1" id="KW-0732">Signal</keyword>
<name>A0A8G2J6X3_RHILV</name>
<comment type="caution">
    <text evidence="2">The sequence shown here is derived from an EMBL/GenBank/DDBJ whole genome shotgun (WGS) entry which is preliminary data.</text>
</comment>
<organism evidence="2 3">
    <name type="scientific">Rhizobium leguminosarum bv. viciae</name>
    <dbReference type="NCBI Taxonomy" id="387"/>
    <lineage>
        <taxon>Bacteria</taxon>
        <taxon>Pseudomonadati</taxon>
        <taxon>Pseudomonadota</taxon>
        <taxon>Alphaproteobacteria</taxon>
        <taxon>Hyphomicrobiales</taxon>
        <taxon>Rhizobiaceae</taxon>
        <taxon>Rhizobium/Agrobacterium group</taxon>
        <taxon>Rhizobium</taxon>
    </lineage>
</organism>
<dbReference type="EMBL" id="SJLU01000001">
    <property type="protein sequence ID" value="TBX97896.1"/>
    <property type="molecule type" value="Genomic_DNA"/>
</dbReference>
<dbReference type="AlphaFoldDB" id="A0A8G2J6X3"/>
<dbReference type="PANTHER" id="PTHR11102">
    <property type="entry name" value="SEL-1-LIKE PROTEIN"/>
    <property type="match status" value="1"/>
</dbReference>
<dbReference type="Proteomes" id="UP000291866">
    <property type="component" value="Unassembled WGS sequence"/>
</dbReference>
<dbReference type="RefSeq" id="WP_130825543.1">
    <property type="nucleotide sequence ID" value="NZ_SJLU01000001.1"/>
</dbReference>
<dbReference type="SUPFAM" id="SSF81901">
    <property type="entry name" value="HCP-like"/>
    <property type="match status" value="1"/>
</dbReference>
<dbReference type="InterPro" id="IPR006597">
    <property type="entry name" value="Sel1-like"/>
</dbReference>
<accession>A0A8G2J6X3</accession>
<feature type="signal peptide" evidence="1">
    <location>
        <begin position="1"/>
        <end position="20"/>
    </location>
</feature>